<feature type="compositionally biased region" description="Acidic residues" evidence="5">
    <location>
        <begin position="395"/>
        <end position="408"/>
    </location>
</feature>
<evidence type="ECO:0000256" key="2">
    <source>
        <dbReference type="ARBA" id="ARBA00022448"/>
    </source>
</evidence>
<evidence type="ECO:0000313" key="7">
    <source>
        <dbReference type="EMBL" id="KAG6422805.1"/>
    </source>
</evidence>
<dbReference type="SUPFAM" id="SSF144000">
    <property type="entry name" value="Oxysterol-binding protein-like"/>
    <property type="match status" value="1"/>
</dbReference>
<evidence type="ECO:0000256" key="1">
    <source>
        <dbReference type="ARBA" id="ARBA00003361"/>
    </source>
</evidence>
<comment type="caution">
    <text evidence="7">The sequence shown here is derived from an EMBL/GenBank/DDBJ whole genome shotgun (WGS) entry which is preliminary data.</text>
</comment>
<sequence length="844" mass="95785">MSIHTNSDLPPPPPPLPPSGDPVIGRSRSAVVSRALSSRDSLLDHGFSFSSNMFSRSLSQNHTSRDLKINDIVGNGISGILHKWVNYGKGWRPRWFVLQDGVLSYYKINGPDRINPQTEKGSRVIGEESMKRLSRKFTGLHRRTGSWGSMKGRKPVGEVHLKVSTIRASRSDDRRFSIFTGTKRLHLRADSAEDRVAWLEALEAVKDMFPRMSNSEVMAPIETLTVSTEGLRQKLLEEGLSESAIEESEQIMRSEFASLQNQFRLLSQKYWLLTDTLRQLETEKVDLENTVVDESQRQSKDVEASARAIDKYSGKVSSAYDKFSASNWMSFYISTTFFLFLLGSATESEDENERVDVVDEDTDEEENTFFDTRDFLSSSSFKSNGSDLRTSSFSSDDDDEFNEAEDNTEPGIMSAGTNIAHVKRRKKLPDPIEKEKGVSLWSMIKDNIGKDLTKVCLPVYFNEPLSSLQKCFEDMEYSYLLDRANEWGEKGNSLMRILNVAAFAVSGYASTEGRICKPFNPLLGETYEADYPDKGLRFFSEKVSHHPMVVACHCEGTGWRFYGDSNLRSKFWGRSIQLDPEGTLTLEFDDGEVFQWSKVTTSIYNLILGKLYCDHYGTMRIQGNRGYSCKLKFKEQSLMDRNPHQFVADGEGKELRYRLVQGLVQDKNGKTAATLIGKWDTSMHYVNGEFKGKGHNLSEAHLLWRRSKPPEFPTRYNLTRFAITLNELVPGLEEKLPPTDSRLRPDQRCLENGEYEKANAEKLRLEQRQRQVNISCLRGRCKNKAGNLVGSPKTPILIATLAGIGKLGNKATGKDARIFLVKCLRIRFRTSKAPQFFFRFHDSL</sequence>
<reference evidence="7" key="1">
    <citation type="submission" date="2018-01" db="EMBL/GenBank/DDBJ databases">
        <authorList>
            <person name="Mao J.F."/>
        </authorList>
    </citation>
    <scope>NUCLEOTIDE SEQUENCE</scope>
    <source>
        <strain evidence="7">Huo1</strain>
        <tissue evidence="7">Leaf</tissue>
    </source>
</reference>
<dbReference type="InterPro" id="IPR000648">
    <property type="entry name" value="Oxysterol-bd"/>
</dbReference>
<evidence type="ECO:0000259" key="6">
    <source>
        <dbReference type="PROSITE" id="PS50003"/>
    </source>
</evidence>
<dbReference type="GO" id="GO:0032934">
    <property type="term" value="F:sterol binding"/>
    <property type="evidence" value="ECO:0007669"/>
    <property type="project" value="TreeGrafter"/>
</dbReference>
<dbReference type="CDD" id="cd13294">
    <property type="entry name" value="PH_ORP_plant"/>
    <property type="match status" value="1"/>
</dbReference>
<keyword evidence="2" id="KW-0813">Transport</keyword>
<name>A0A8X8XYH2_SALSN</name>
<keyword evidence="3" id="KW-0445">Lipid transport</keyword>
<dbReference type="AlphaFoldDB" id="A0A8X8XYH2"/>
<dbReference type="InterPro" id="IPR037239">
    <property type="entry name" value="OSBP_sf"/>
</dbReference>
<dbReference type="Proteomes" id="UP000298416">
    <property type="component" value="Unassembled WGS sequence"/>
</dbReference>
<dbReference type="Pfam" id="PF00169">
    <property type="entry name" value="PH"/>
    <property type="match status" value="1"/>
</dbReference>
<feature type="region of interest" description="Disordered" evidence="5">
    <location>
        <begin position="380"/>
        <end position="413"/>
    </location>
</feature>
<comment type="function">
    <text evidence="1">May be involved in the transport of sterols.</text>
</comment>
<gene>
    <name evidence="7" type="ORF">SASPL_113186</name>
</gene>
<organism evidence="7">
    <name type="scientific">Salvia splendens</name>
    <name type="common">Scarlet sage</name>
    <dbReference type="NCBI Taxonomy" id="180675"/>
    <lineage>
        <taxon>Eukaryota</taxon>
        <taxon>Viridiplantae</taxon>
        <taxon>Streptophyta</taxon>
        <taxon>Embryophyta</taxon>
        <taxon>Tracheophyta</taxon>
        <taxon>Spermatophyta</taxon>
        <taxon>Magnoliopsida</taxon>
        <taxon>eudicotyledons</taxon>
        <taxon>Gunneridae</taxon>
        <taxon>Pentapetalae</taxon>
        <taxon>asterids</taxon>
        <taxon>lamiids</taxon>
        <taxon>Lamiales</taxon>
        <taxon>Lamiaceae</taxon>
        <taxon>Nepetoideae</taxon>
        <taxon>Mentheae</taxon>
        <taxon>Salviinae</taxon>
        <taxon>Salvia</taxon>
        <taxon>Salvia subgen. Calosphace</taxon>
        <taxon>core Calosphace</taxon>
    </lineage>
</organism>
<feature type="region of interest" description="Disordered" evidence="5">
    <location>
        <begin position="1"/>
        <end position="24"/>
    </location>
</feature>
<dbReference type="EMBL" id="PNBA02000005">
    <property type="protein sequence ID" value="KAG6422805.1"/>
    <property type="molecule type" value="Genomic_DNA"/>
</dbReference>
<dbReference type="SMART" id="SM00233">
    <property type="entry name" value="PH"/>
    <property type="match status" value="1"/>
</dbReference>
<dbReference type="PANTHER" id="PTHR10972:SF96">
    <property type="entry name" value="OXYSTEROL-BINDING PROTEIN-RELATED PROTEIN 1A-RELATED"/>
    <property type="match status" value="1"/>
</dbReference>
<dbReference type="Gene3D" id="2.40.160.120">
    <property type="match status" value="1"/>
</dbReference>
<feature type="compositionally biased region" description="Pro residues" evidence="5">
    <location>
        <begin position="9"/>
        <end position="20"/>
    </location>
</feature>
<dbReference type="PANTHER" id="PTHR10972">
    <property type="entry name" value="OXYSTEROL-BINDING PROTEIN-RELATED"/>
    <property type="match status" value="1"/>
</dbReference>
<protein>
    <recommendedName>
        <fullName evidence="6">PH domain-containing protein</fullName>
    </recommendedName>
</protein>
<keyword evidence="4" id="KW-0446">Lipid-binding</keyword>
<dbReference type="SUPFAM" id="SSF50729">
    <property type="entry name" value="PH domain-like"/>
    <property type="match status" value="1"/>
</dbReference>
<dbReference type="Gene3D" id="2.30.29.30">
    <property type="entry name" value="Pleckstrin-homology domain (PH domain)/Phosphotyrosine-binding domain (PTB)"/>
    <property type="match status" value="1"/>
</dbReference>
<evidence type="ECO:0000256" key="3">
    <source>
        <dbReference type="ARBA" id="ARBA00023055"/>
    </source>
</evidence>
<feature type="compositionally biased region" description="Low complexity" evidence="5">
    <location>
        <begin position="380"/>
        <end position="394"/>
    </location>
</feature>
<keyword evidence="8" id="KW-1185">Reference proteome</keyword>
<dbReference type="Pfam" id="PF01237">
    <property type="entry name" value="Oxysterol_BP"/>
    <property type="match status" value="1"/>
</dbReference>
<dbReference type="FunFam" id="2.40.160.120:FF:000012">
    <property type="entry name" value="Oxysterol-binding protein-related protein 2A"/>
    <property type="match status" value="1"/>
</dbReference>
<feature type="domain" description="PH" evidence="6">
    <location>
        <begin position="74"/>
        <end position="207"/>
    </location>
</feature>
<evidence type="ECO:0000256" key="4">
    <source>
        <dbReference type="ARBA" id="ARBA00023121"/>
    </source>
</evidence>
<dbReference type="GO" id="GO:0016020">
    <property type="term" value="C:membrane"/>
    <property type="evidence" value="ECO:0007669"/>
    <property type="project" value="TreeGrafter"/>
</dbReference>
<evidence type="ECO:0000313" key="8">
    <source>
        <dbReference type="Proteomes" id="UP000298416"/>
    </source>
</evidence>
<dbReference type="GO" id="GO:0005829">
    <property type="term" value="C:cytosol"/>
    <property type="evidence" value="ECO:0007669"/>
    <property type="project" value="TreeGrafter"/>
</dbReference>
<dbReference type="InterPro" id="IPR011993">
    <property type="entry name" value="PH-like_dom_sf"/>
</dbReference>
<dbReference type="InterPro" id="IPR001849">
    <property type="entry name" value="PH_domain"/>
</dbReference>
<reference evidence="7" key="2">
    <citation type="submission" date="2020-08" db="EMBL/GenBank/DDBJ databases">
        <title>Plant Genome Project.</title>
        <authorList>
            <person name="Zhang R.-G."/>
        </authorList>
    </citation>
    <scope>NUCLEOTIDE SEQUENCE</scope>
    <source>
        <strain evidence="7">Huo1</strain>
        <tissue evidence="7">Leaf</tissue>
    </source>
</reference>
<accession>A0A8X8XYH2</accession>
<dbReference type="GO" id="GO:0006869">
    <property type="term" value="P:lipid transport"/>
    <property type="evidence" value="ECO:0007669"/>
    <property type="project" value="UniProtKB-KW"/>
</dbReference>
<dbReference type="PROSITE" id="PS50003">
    <property type="entry name" value="PH_DOMAIN"/>
    <property type="match status" value="1"/>
</dbReference>
<evidence type="ECO:0000256" key="5">
    <source>
        <dbReference type="SAM" id="MobiDB-lite"/>
    </source>
</evidence>
<proteinExistence type="predicted"/>